<dbReference type="EMBL" id="BEZZ01169703">
    <property type="protein sequence ID" value="GCC45650.1"/>
    <property type="molecule type" value="Genomic_DNA"/>
</dbReference>
<accession>A0A401TSK6</accession>
<gene>
    <name evidence="1" type="ORF">chiPu_0029912</name>
</gene>
<organism evidence="1 2">
    <name type="scientific">Chiloscyllium punctatum</name>
    <name type="common">Brownbanded bambooshark</name>
    <name type="synonym">Hemiscyllium punctatum</name>
    <dbReference type="NCBI Taxonomy" id="137246"/>
    <lineage>
        <taxon>Eukaryota</taxon>
        <taxon>Metazoa</taxon>
        <taxon>Chordata</taxon>
        <taxon>Craniata</taxon>
        <taxon>Vertebrata</taxon>
        <taxon>Chondrichthyes</taxon>
        <taxon>Elasmobranchii</taxon>
        <taxon>Galeomorphii</taxon>
        <taxon>Galeoidea</taxon>
        <taxon>Orectolobiformes</taxon>
        <taxon>Hemiscylliidae</taxon>
        <taxon>Chiloscyllium</taxon>
    </lineage>
</organism>
<protein>
    <submittedName>
        <fullName evidence="1">Uncharacterized protein</fullName>
    </submittedName>
</protein>
<dbReference type="Proteomes" id="UP000287033">
    <property type="component" value="Unassembled WGS sequence"/>
</dbReference>
<sequence>MNGLKSALRRTIASLSRICHTKSDRRAATIRALHVNAAKGRRTFLLKAKLNECHPADEVVILQVKVRIIHVRFTKDRRATRRR</sequence>
<evidence type="ECO:0000313" key="2">
    <source>
        <dbReference type="Proteomes" id="UP000287033"/>
    </source>
</evidence>
<comment type="caution">
    <text evidence="1">The sequence shown here is derived from an EMBL/GenBank/DDBJ whole genome shotgun (WGS) entry which is preliminary data.</text>
</comment>
<name>A0A401TSK6_CHIPU</name>
<keyword evidence="2" id="KW-1185">Reference proteome</keyword>
<reference evidence="1 2" key="1">
    <citation type="journal article" date="2018" name="Nat. Ecol. Evol.">
        <title>Shark genomes provide insights into elasmobranch evolution and the origin of vertebrates.</title>
        <authorList>
            <person name="Hara Y"/>
            <person name="Yamaguchi K"/>
            <person name="Onimaru K"/>
            <person name="Kadota M"/>
            <person name="Koyanagi M"/>
            <person name="Keeley SD"/>
            <person name="Tatsumi K"/>
            <person name="Tanaka K"/>
            <person name="Motone F"/>
            <person name="Kageyama Y"/>
            <person name="Nozu R"/>
            <person name="Adachi N"/>
            <person name="Nishimura O"/>
            <person name="Nakagawa R"/>
            <person name="Tanegashima C"/>
            <person name="Kiyatake I"/>
            <person name="Matsumoto R"/>
            <person name="Murakumo K"/>
            <person name="Nishida K"/>
            <person name="Terakita A"/>
            <person name="Kuratani S"/>
            <person name="Sato K"/>
            <person name="Hyodo S Kuraku.S."/>
        </authorList>
    </citation>
    <scope>NUCLEOTIDE SEQUENCE [LARGE SCALE GENOMIC DNA]</scope>
</reference>
<proteinExistence type="predicted"/>
<evidence type="ECO:0000313" key="1">
    <source>
        <dbReference type="EMBL" id="GCC45650.1"/>
    </source>
</evidence>
<dbReference type="AlphaFoldDB" id="A0A401TSK6"/>